<feature type="transmembrane region" description="Helical" evidence="1">
    <location>
        <begin position="101"/>
        <end position="123"/>
    </location>
</feature>
<organism evidence="2 3">
    <name type="scientific">Aquibacillus albus</name>
    <dbReference type="NCBI Taxonomy" id="1168171"/>
    <lineage>
        <taxon>Bacteria</taxon>
        <taxon>Bacillati</taxon>
        <taxon>Bacillota</taxon>
        <taxon>Bacilli</taxon>
        <taxon>Bacillales</taxon>
        <taxon>Bacillaceae</taxon>
        <taxon>Aquibacillus</taxon>
    </lineage>
</organism>
<keyword evidence="1" id="KW-0812">Transmembrane</keyword>
<keyword evidence="1" id="KW-0472">Membrane</keyword>
<dbReference type="Proteomes" id="UP001296943">
    <property type="component" value="Unassembled WGS sequence"/>
</dbReference>
<evidence type="ECO:0000313" key="2">
    <source>
        <dbReference type="EMBL" id="MBM7572205.1"/>
    </source>
</evidence>
<keyword evidence="1" id="KW-1133">Transmembrane helix</keyword>
<reference evidence="2 3" key="1">
    <citation type="submission" date="2021-01" db="EMBL/GenBank/DDBJ databases">
        <title>Genomic Encyclopedia of Type Strains, Phase IV (KMG-IV): sequencing the most valuable type-strain genomes for metagenomic binning, comparative biology and taxonomic classification.</title>
        <authorList>
            <person name="Goeker M."/>
        </authorList>
    </citation>
    <scope>NUCLEOTIDE SEQUENCE [LARGE SCALE GENOMIC DNA]</scope>
    <source>
        <strain evidence="2 3">DSM 23711</strain>
    </source>
</reference>
<name>A0ABS2N2S5_9BACI</name>
<feature type="transmembrane region" description="Helical" evidence="1">
    <location>
        <begin position="62"/>
        <end position="81"/>
    </location>
</feature>
<dbReference type="EMBL" id="JAFBDR010000015">
    <property type="protein sequence ID" value="MBM7572205.1"/>
    <property type="molecule type" value="Genomic_DNA"/>
</dbReference>
<keyword evidence="3" id="KW-1185">Reference proteome</keyword>
<accession>A0ABS2N2S5</accession>
<comment type="caution">
    <text evidence="2">The sequence shown here is derived from an EMBL/GenBank/DDBJ whole genome shotgun (WGS) entry which is preliminary data.</text>
</comment>
<gene>
    <name evidence="2" type="ORF">JOC48_002708</name>
</gene>
<evidence type="ECO:0000313" key="3">
    <source>
        <dbReference type="Proteomes" id="UP001296943"/>
    </source>
</evidence>
<evidence type="ECO:0000256" key="1">
    <source>
        <dbReference type="SAM" id="Phobius"/>
    </source>
</evidence>
<protein>
    <submittedName>
        <fullName evidence="2">Uncharacterized protein</fullName>
    </submittedName>
</protein>
<feature type="transmembrane region" description="Helical" evidence="1">
    <location>
        <begin position="31"/>
        <end position="55"/>
    </location>
</feature>
<sequence length="128" mass="14360">MQDVLYDFLLAISPFIKKAQLVPLGITDQHLYFFIGLIGAILSYILLQPVIRLIVVLQWSKLLTYLMSSFLFLIILGSIYISREMFIVGDSGLELMGNIALGITLFGVVLLITHLAQNLIAYVKQIKS</sequence>
<dbReference type="RefSeq" id="WP_204500449.1">
    <property type="nucleotide sequence ID" value="NZ_JAFBDR010000015.1"/>
</dbReference>
<proteinExistence type="predicted"/>